<evidence type="ECO:0000256" key="6">
    <source>
        <dbReference type="ARBA" id="ARBA00022967"/>
    </source>
</evidence>
<sequence>MDRVRLNVPLLRKRVPNLTAASRSVGLRPATVSNLCTGKIPIERAEVRTLIALATLAECSLDDLILKGYGGEMIETGIKVVDFFAPLVSGGINGFVARPGMGQLVLLAEIFKRLTDKEYKTVFLLSPNADPGVSDVIEVASTVCNNVEEVYNHILKIGKNHEVALAADRSLVLNGELYTLHNQLEKKGIQPITTFLVDPRGDAVDEEEPYGPLESLWQFDADLASRRMYPAVNPIQSTSVIIENSQLEPIHNLLLQRARKLLRRYRELRFLVNAVGFEKLPSLDKQVYLRGERIEAYLTQPFFVAESFTNKPGQYVNLHDTIRDIQQIIDGALDEIEVKEFSYIGKLHL</sequence>
<dbReference type="PANTHER" id="PTHR15184:SF71">
    <property type="entry name" value="ATP SYNTHASE SUBUNIT BETA, MITOCHONDRIAL"/>
    <property type="match status" value="1"/>
</dbReference>
<proteinExistence type="inferred from homology"/>
<keyword evidence="5" id="KW-0067">ATP-binding</keyword>
<keyword evidence="4" id="KW-0547">Nucleotide-binding</keyword>
<reference evidence="12 13" key="1">
    <citation type="submission" date="2020-10" db="EMBL/GenBank/DDBJ databases">
        <title>Bacillus sp. HD4P25, an endophyte from a halophyte.</title>
        <authorList>
            <person name="Sun J.-Q."/>
        </authorList>
    </citation>
    <scope>NUCLEOTIDE SEQUENCE [LARGE SCALE GENOMIC DNA]</scope>
    <source>
        <strain evidence="12 13">YIM 93174</strain>
    </source>
</reference>
<dbReference type="EMBL" id="JADCLJ010000020">
    <property type="protein sequence ID" value="MBE4908999.1"/>
    <property type="molecule type" value="Genomic_DNA"/>
</dbReference>
<evidence type="ECO:0000256" key="9">
    <source>
        <dbReference type="ARBA" id="ARBA00023196"/>
    </source>
</evidence>
<evidence type="ECO:0000256" key="10">
    <source>
        <dbReference type="ARBA" id="ARBA00023310"/>
    </source>
</evidence>
<dbReference type="InterPro" id="IPR027417">
    <property type="entry name" value="P-loop_NTPase"/>
</dbReference>
<accession>A0ABR9QLC3</accession>
<dbReference type="SUPFAM" id="SSF52540">
    <property type="entry name" value="P-loop containing nucleoside triphosphate hydrolases"/>
    <property type="match status" value="1"/>
</dbReference>
<dbReference type="PROSITE" id="PS00152">
    <property type="entry name" value="ATPASE_ALPHA_BETA"/>
    <property type="match status" value="1"/>
</dbReference>
<evidence type="ECO:0000256" key="7">
    <source>
        <dbReference type="ARBA" id="ARBA00023065"/>
    </source>
</evidence>
<feature type="domain" description="ATP synthase A/B type C-terminal" evidence="11">
    <location>
        <begin position="246"/>
        <end position="327"/>
    </location>
</feature>
<evidence type="ECO:0000256" key="2">
    <source>
        <dbReference type="ARBA" id="ARBA00008936"/>
    </source>
</evidence>
<keyword evidence="9" id="KW-0139">CF(1)</keyword>
<evidence type="ECO:0000313" key="13">
    <source>
        <dbReference type="Proteomes" id="UP001516662"/>
    </source>
</evidence>
<keyword evidence="10" id="KW-0066">ATP synthesis</keyword>
<evidence type="ECO:0000256" key="5">
    <source>
        <dbReference type="ARBA" id="ARBA00022840"/>
    </source>
</evidence>
<comment type="caution">
    <text evidence="12">The sequence shown here is derived from an EMBL/GenBank/DDBJ whole genome shotgun (WGS) entry which is preliminary data.</text>
</comment>
<keyword evidence="8" id="KW-0472">Membrane</keyword>
<comment type="subcellular location">
    <subcellularLocation>
        <location evidence="1">Membrane</location>
    </subcellularLocation>
</comment>
<evidence type="ECO:0000256" key="4">
    <source>
        <dbReference type="ARBA" id="ARBA00022741"/>
    </source>
</evidence>
<keyword evidence="7" id="KW-0406">Ion transport</keyword>
<evidence type="ECO:0000256" key="3">
    <source>
        <dbReference type="ARBA" id="ARBA00022448"/>
    </source>
</evidence>
<gene>
    <name evidence="12" type="ORF">IMZ08_13095</name>
</gene>
<keyword evidence="6" id="KW-1278">Translocase</keyword>
<dbReference type="Gene3D" id="3.40.50.300">
    <property type="entry name" value="P-loop containing nucleotide triphosphate hydrolases"/>
    <property type="match status" value="1"/>
</dbReference>
<dbReference type="InterPro" id="IPR024034">
    <property type="entry name" value="ATPase_F1/V1_b/a_C"/>
</dbReference>
<evidence type="ECO:0000259" key="11">
    <source>
        <dbReference type="Pfam" id="PF22919"/>
    </source>
</evidence>
<evidence type="ECO:0000256" key="8">
    <source>
        <dbReference type="ARBA" id="ARBA00023136"/>
    </source>
</evidence>
<organism evidence="12 13">
    <name type="scientific">Litchfieldia luteola</name>
    <dbReference type="NCBI Taxonomy" id="682179"/>
    <lineage>
        <taxon>Bacteria</taxon>
        <taxon>Bacillati</taxon>
        <taxon>Bacillota</taxon>
        <taxon>Bacilli</taxon>
        <taxon>Bacillales</taxon>
        <taxon>Bacillaceae</taxon>
        <taxon>Litchfieldia</taxon>
    </lineage>
</organism>
<dbReference type="PANTHER" id="PTHR15184">
    <property type="entry name" value="ATP SYNTHASE"/>
    <property type="match status" value="1"/>
</dbReference>
<evidence type="ECO:0000313" key="12">
    <source>
        <dbReference type="EMBL" id="MBE4908999.1"/>
    </source>
</evidence>
<dbReference type="InterPro" id="IPR050053">
    <property type="entry name" value="ATPase_alpha/beta_chains"/>
</dbReference>
<dbReference type="Pfam" id="PF22919">
    <property type="entry name" value="ATP-synt_VA_C"/>
    <property type="match status" value="1"/>
</dbReference>
<dbReference type="InterPro" id="IPR055190">
    <property type="entry name" value="ATP-synt_VA_C"/>
</dbReference>
<dbReference type="Proteomes" id="UP001516662">
    <property type="component" value="Unassembled WGS sequence"/>
</dbReference>
<keyword evidence="13" id="KW-1185">Reference proteome</keyword>
<comment type="similarity">
    <text evidence="2">Belongs to the ATPase alpha/beta chains family.</text>
</comment>
<dbReference type="InterPro" id="IPR020003">
    <property type="entry name" value="ATPase_a/bsu_AS"/>
</dbReference>
<evidence type="ECO:0000256" key="1">
    <source>
        <dbReference type="ARBA" id="ARBA00004370"/>
    </source>
</evidence>
<name>A0ABR9QLC3_9BACI</name>
<keyword evidence="3" id="KW-0813">Transport</keyword>
<dbReference type="SUPFAM" id="SSF47917">
    <property type="entry name" value="C-terminal domain of alpha and beta subunits of F1 ATP synthase"/>
    <property type="match status" value="1"/>
</dbReference>
<dbReference type="RefSeq" id="WP_193537154.1">
    <property type="nucleotide sequence ID" value="NZ_JADCLJ010000020.1"/>
</dbReference>
<protein>
    <recommendedName>
        <fullName evidence="11">ATP synthase A/B type C-terminal domain-containing protein</fullName>
    </recommendedName>
</protein>
<dbReference type="Gene3D" id="1.10.1140.10">
    <property type="entry name" value="Bovine Mitochondrial F1-atpase, Atp Synthase Beta Chain, Chain D, domain 3"/>
    <property type="match status" value="1"/>
</dbReference>